<reference evidence="5 6" key="1">
    <citation type="submission" date="2014-03" db="EMBL/GenBank/DDBJ databases">
        <title>Genomics of Bifidobacteria.</title>
        <authorList>
            <person name="Ventura M."/>
            <person name="Milani C."/>
            <person name="Lugli G.A."/>
        </authorList>
    </citation>
    <scope>NUCLEOTIDE SEQUENCE [LARGE SCALE GENOMIC DNA]</scope>
    <source>
        <strain evidence="5 6">LMG 21589</strain>
    </source>
</reference>
<feature type="domain" description="HTH lacI-type" evidence="4">
    <location>
        <begin position="26"/>
        <end position="81"/>
    </location>
</feature>
<organism evidence="5 6">
    <name type="scientific">Bifidobacterium scardovii</name>
    <dbReference type="NCBI Taxonomy" id="158787"/>
    <lineage>
        <taxon>Bacteria</taxon>
        <taxon>Bacillati</taxon>
        <taxon>Actinomycetota</taxon>
        <taxon>Actinomycetes</taxon>
        <taxon>Bifidobacteriales</taxon>
        <taxon>Bifidobacteriaceae</taxon>
        <taxon>Bifidobacterium</taxon>
    </lineage>
</organism>
<dbReference type="SUPFAM" id="SSF53822">
    <property type="entry name" value="Periplasmic binding protein-like I"/>
    <property type="match status" value="1"/>
</dbReference>
<dbReference type="Pfam" id="PF00532">
    <property type="entry name" value="Peripla_BP_1"/>
    <property type="match status" value="1"/>
</dbReference>
<comment type="caution">
    <text evidence="5">The sequence shown here is derived from an EMBL/GenBank/DDBJ whole genome shotgun (WGS) entry which is preliminary data.</text>
</comment>
<dbReference type="InterPro" id="IPR001761">
    <property type="entry name" value="Peripla_BP/Lac1_sug-bd_dom"/>
</dbReference>
<dbReference type="GO" id="GO:0003700">
    <property type="term" value="F:DNA-binding transcription factor activity"/>
    <property type="evidence" value="ECO:0007669"/>
    <property type="project" value="TreeGrafter"/>
</dbReference>
<evidence type="ECO:0000256" key="2">
    <source>
        <dbReference type="ARBA" id="ARBA00023125"/>
    </source>
</evidence>
<protein>
    <submittedName>
        <fullName evidence="5">LacI family transcriptional regulator</fullName>
    </submittedName>
</protein>
<evidence type="ECO:0000313" key="5">
    <source>
        <dbReference type="EMBL" id="KFI93740.1"/>
    </source>
</evidence>
<dbReference type="PANTHER" id="PTHR30146:SF109">
    <property type="entry name" value="HTH-TYPE TRANSCRIPTIONAL REGULATOR GALS"/>
    <property type="match status" value="1"/>
</dbReference>
<dbReference type="Gene3D" id="3.40.50.2300">
    <property type="match status" value="2"/>
</dbReference>
<dbReference type="GO" id="GO:0000976">
    <property type="term" value="F:transcription cis-regulatory region binding"/>
    <property type="evidence" value="ECO:0007669"/>
    <property type="project" value="TreeGrafter"/>
</dbReference>
<evidence type="ECO:0000313" key="6">
    <source>
        <dbReference type="Proteomes" id="UP000029033"/>
    </source>
</evidence>
<name>A0A087DDZ0_9BIFI</name>
<keyword evidence="2" id="KW-0238">DNA-binding</keyword>
<dbReference type="AlphaFoldDB" id="A0A087DDZ0"/>
<gene>
    <name evidence="5" type="ORF">BSCA_0236</name>
</gene>
<dbReference type="STRING" id="158787.BSCA_0236"/>
<dbReference type="InterPro" id="IPR010982">
    <property type="entry name" value="Lambda_DNA-bd_dom_sf"/>
</dbReference>
<dbReference type="EMBL" id="JGZO01000012">
    <property type="protein sequence ID" value="KFI93740.1"/>
    <property type="molecule type" value="Genomic_DNA"/>
</dbReference>
<dbReference type="PROSITE" id="PS50932">
    <property type="entry name" value="HTH_LACI_2"/>
    <property type="match status" value="1"/>
</dbReference>
<dbReference type="CDD" id="cd06267">
    <property type="entry name" value="PBP1_LacI_sugar_binding-like"/>
    <property type="match status" value="1"/>
</dbReference>
<evidence type="ECO:0000256" key="3">
    <source>
        <dbReference type="ARBA" id="ARBA00023163"/>
    </source>
</evidence>
<evidence type="ECO:0000259" key="4">
    <source>
        <dbReference type="PROSITE" id="PS50932"/>
    </source>
</evidence>
<dbReference type="Pfam" id="PF00356">
    <property type="entry name" value="LacI"/>
    <property type="match status" value="1"/>
</dbReference>
<dbReference type="SUPFAM" id="SSF47413">
    <property type="entry name" value="lambda repressor-like DNA-binding domains"/>
    <property type="match status" value="1"/>
</dbReference>
<dbReference type="InterPro" id="IPR028082">
    <property type="entry name" value="Peripla_BP_I"/>
</dbReference>
<dbReference type="eggNOG" id="COG1609">
    <property type="taxonomic scope" value="Bacteria"/>
</dbReference>
<dbReference type="PANTHER" id="PTHR30146">
    <property type="entry name" value="LACI-RELATED TRANSCRIPTIONAL REPRESSOR"/>
    <property type="match status" value="1"/>
</dbReference>
<dbReference type="Gene3D" id="1.10.260.40">
    <property type="entry name" value="lambda repressor-like DNA-binding domains"/>
    <property type="match status" value="1"/>
</dbReference>
<dbReference type="SMART" id="SM00354">
    <property type="entry name" value="HTH_LACI"/>
    <property type="match status" value="1"/>
</dbReference>
<keyword evidence="3" id="KW-0804">Transcription</keyword>
<dbReference type="Proteomes" id="UP000029033">
    <property type="component" value="Unassembled WGS sequence"/>
</dbReference>
<accession>A0A087DDZ0</accession>
<evidence type="ECO:0000256" key="1">
    <source>
        <dbReference type="ARBA" id="ARBA00023015"/>
    </source>
</evidence>
<dbReference type="InterPro" id="IPR000843">
    <property type="entry name" value="HTH_LacI"/>
</dbReference>
<sequence length="356" mass="38928">MDKEVIFHTYRENADMDTFRNKRERATRADVARLANVSTAVVSYVFNNGPRNVAPETAERVRDAAQKLNYRPNSMAKALRTGSSKTIGIIVPDLSNPFFSDVYNALENIATSRGYSAMFVASHQNPEREMDGVSKLIARDVDAILIASAQPTSALASVPRKECPFVFLDQTQAIPGAKCVSTDFRAAVQTAVQHLIDHGRTNIAMLSGKADEGLGDKRIQGWYQAFDNSTLPIGPIKQAHFTRAGGYEAMMALLNSGKQLDAIFVDSDLEAIGALRALHERQVRVPEDIAIVSFDGTIDSQYTWPSLTVVQQNAQTIGTCLFHAAIDSENTPDLQLVRASLIPRESCGCLTSTVYA</sequence>
<keyword evidence="1" id="KW-0805">Transcription regulation</keyword>
<keyword evidence="6" id="KW-1185">Reference proteome</keyword>
<dbReference type="CDD" id="cd01392">
    <property type="entry name" value="HTH_LacI"/>
    <property type="match status" value="1"/>
</dbReference>
<proteinExistence type="predicted"/>